<keyword evidence="3" id="KW-1185">Reference proteome</keyword>
<reference evidence="2 3" key="1">
    <citation type="submission" date="2015-09" db="EMBL/GenBank/DDBJ databases">
        <title>Trachymyrmex cornetzi WGS genome.</title>
        <authorList>
            <person name="Nygaard S."/>
            <person name="Hu H."/>
            <person name="Boomsma J."/>
            <person name="Zhang G."/>
        </authorList>
    </citation>
    <scope>NUCLEOTIDE SEQUENCE [LARGE SCALE GENOMIC DNA]</scope>
    <source>
        <strain evidence="2">Tcor2-1</strain>
        <tissue evidence="2">Whole body</tissue>
    </source>
</reference>
<dbReference type="Proteomes" id="UP000078492">
    <property type="component" value="Unassembled WGS sequence"/>
</dbReference>
<evidence type="ECO:0000313" key="2">
    <source>
        <dbReference type="EMBL" id="KYN10800.1"/>
    </source>
</evidence>
<evidence type="ECO:0000256" key="1">
    <source>
        <dbReference type="SAM" id="MobiDB-lite"/>
    </source>
</evidence>
<proteinExistence type="predicted"/>
<sequence>MSRGTCRHHAAGIEDRAHAARTYADLCKGALTGVVAAYPHAYGDGRIKEEVGTGVQEVFRRTSVVVRKRERELNCINYRAGCIFTPPPRYANIVSPCPPVCVLGDLFYEIFGKCKLEMRLHSAPEASDGKSRSELESIKQPVNKIAHSECTICDTISSLSLQDGQANNKYKAITLALCSSSSGPRCLQRSLTSQLNEKRPSSQDEECRENKRRSKLVAMRHKRSVDKGRRMEKRKDSVTMADVEYRSARERLNRRQSYRGGREPTEETQRCRNNRGDKEGLCPFVRRSTGPSPPSKTNSYFKAEPSTVYSSTKRDASSEIKVKYAGSLLKAVLEEERGYKARDKGSRSFVIRRRPLSHIAIID</sequence>
<feature type="compositionally biased region" description="Basic residues" evidence="1">
    <location>
        <begin position="210"/>
        <end position="224"/>
    </location>
</feature>
<feature type="compositionally biased region" description="Basic and acidic residues" evidence="1">
    <location>
        <begin position="225"/>
        <end position="253"/>
    </location>
</feature>
<dbReference type="AlphaFoldDB" id="A0A195DD15"/>
<gene>
    <name evidence="2" type="ORF">ALC57_17000</name>
</gene>
<feature type="region of interest" description="Disordered" evidence="1">
    <location>
        <begin position="189"/>
        <end position="301"/>
    </location>
</feature>
<feature type="compositionally biased region" description="Basic and acidic residues" evidence="1">
    <location>
        <begin position="260"/>
        <end position="280"/>
    </location>
</feature>
<accession>A0A195DD15</accession>
<dbReference type="EMBL" id="KQ980979">
    <property type="protein sequence ID" value="KYN10800.1"/>
    <property type="molecule type" value="Genomic_DNA"/>
</dbReference>
<evidence type="ECO:0000313" key="3">
    <source>
        <dbReference type="Proteomes" id="UP000078492"/>
    </source>
</evidence>
<organism evidence="2 3">
    <name type="scientific">Trachymyrmex cornetzi</name>
    <dbReference type="NCBI Taxonomy" id="471704"/>
    <lineage>
        <taxon>Eukaryota</taxon>
        <taxon>Metazoa</taxon>
        <taxon>Ecdysozoa</taxon>
        <taxon>Arthropoda</taxon>
        <taxon>Hexapoda</taxon>
        <taxon>Insecta</taxon>
        <taxon>Pterygota</taxon>
        <taxon>Neoptera</taxon>
        <taxon>Endopterygota</taxon>
        <taxon>Hymenoptera</taxon>
        <taxon>Apocrita</taxon>
        <taxon>Aculeata</taxon>
        <taxon>Formicoidea</taxon>
        <taxon>Formicidae</taxon>
        <taxon>Myrmicinae</taxon>
        <taxon>Trachymyrmex</taxon>
    </lineage>
</organism>
<name>A0A195DD15_9HYME</name>
<protein>
    <submittedName>
        <fullName evidence="2">Uncharacterized protein</fullName>
    </submittedName>
</protein>